<evidence type="ECO:0000313" key="2">
    <source>
        <dbReference type="EMBL" id="CAG6600396.1"/>
    </source>
</evidence>
<feature type="region of interest" description="Disordered" evidence="1">
    <location>
        <begin position="1"/>
        <end position="27"/>
    </location>
</feature>
<organism evidence="2">
    <name type="scientific">Culex pipiens</name>
    <name type="common">House mosquito</name>
    <dbReference type="NCBI Taxonomy" id="7175"/>
    <lineage>
        <taxon>Eukaryota</taxon>
        <taxon>Metazoa</taxon>
        <taxon>Ecdysozoa</taxon>
        <taxon>Arthropoda</taxon>
        <taxon>Hexapoda</taxon>
        <taxon>Insecta</taxon>
        <taxon>Pterygota</taxon>
        <taxon>Neoptera</taxon>
        <taxon>Endopterygota</taxon>
        <taxon>Diptera</taxon>
        <taxon>Nematocera</taxon>
        <taxon>Culicoidea</taxon>
        <taxon>Culicidae</taxon>
        <taxon>Culicinae</taxon>
        <taxon>Culicini</taxon>
        <taxon>Culex</taxon>
        <taxon>Culex</taxon>
    </lineage>
</organism>
<dbReference type="AlphaFoldDB" id="A0A8D8PFS7"/>
<proteinExistence type="predicted"/>
<protein>
    <submittedName>
        <fullName evidence="2">(northern house mosquito) hypothetical protein</fullName>
    </submittedName>
</protein>
<dbReference type="EMBL" id="HBUE01345473">
    <property type="protein sequence ID" value="CAG6600394.1"/>
    <property type="molecule type" value="Transcribed_RNA"/>
</dbReference>
<evidence type="ECO:0000256" key="1">
    <source>
        <dbReference type="SAM" id="MobiDB-lite"/>
    </source>
</evidence>
<reference evidence="2" key="1">
    <citation type="submission" date="2021-05" db="EMBL/GenBank/DDBJ databases">
        <authorList>
            <person name="Alioto T."/>
            <person name="Alioto T."/>
            <person name="Gomez Garrido J."/>
        </authorList>
    </citation>
    <scope>NUCLEOTIDE SEQUENCE</scope>
</reference>
<dbReference type="EMBL" id="HBUE01238500">
    <property type="protein sequence ID" value="CAG6548176.1"/>
    <property type="molecule type" value="Transcribed_RNA"/>
</dbReference>
<sequence length="117" mass="13069">MLSVSFSPGRGLASNSKPKHKHNRFSRSLCATKKFPDSLQVLARTGDGLNEWLKLRNARPCPRVVVGQRCCSTATAAAPSCSNRRSGFPMKLSSSWTSIRRTRPVGRNRRRNGRRVM</sequence>
<name>A0A8D8PFS7_CULPI</name>
<accession>A0A8D8PFS7</accession>
<dbReference type="EMBL" id="HBUE01238501">
    <property type="protein sequence ID" value="CAG6548178.1"/>
    <property type="molecule type" value="Transcribed_RNA"/>
</dbReference>
<dbReference type="EMBL" id="HBUE01345474">
    <property type="protein sequence ID" value="CAG6600396.1"/>
    <property type="molecule type" value="Transcribed_RNA"/>
</dbReference>